<keyword evidence="3" id="KW-1185">Reference proteome</keyword>
<comment type="caution">
    <text evidence="2">The sequence shown here is derived from an EMBL/GenBank/DDBJ whole genome shotgun (WGS) entry which is preliminary data.</text>
</comment>
<feature type="transmembrane region" description="Helical" evidence="1">
    <location>
        <begin position="18"/>
        <end position="37"/>
    </location>
</feature>
<keyword evidence="1" id="KW-1133">Transmembrane helix</keyword>
<organism evidence="2 3">
    <name type="scientific">Microbacterium nanhaiense</name>
    <dbReference type="NCBI Taxonomy" id="1301026"/>
    <lineage>
        <taxon>Bacteria</taxon>
        <taxon>Bacillati</taxon>
        <taxon>Actinomycetota</taxon>
        <taxon>Actinomycetes</taxon>
        <taxon>Micrococcales</taxon>
        <taxon>Microbacteriaceae</taxon>
        <taxon>Microbacterium</taxon>
    </lineage>
</organism>
<evidence type="ECO:0008006" key="4">
    <source>
        <dbReference type="Google" id="ProtNLM"/>
    </source>
</evidence>
<proteinExistence type="predicted"/>
<protein>
    <recommendedName>
        <fullName evidence="4">DUF3592 domain-containing protein</fullName>
    </recommendedName>
</protein>
<gene>
    <name evidence="2" type="ORF">GCM10010910_08510</name>
</gene>
<name>A0ABQ2MXV5_9MICO</name>
<dbReference type="Proteomes" id="UP000638043">
    <property type="component" value="Unassembled WGS sequence"/>
</dbReference>
<dbReference type="EMBL" id="BMMQ01000002">
    <property type="protein sequence ID" value="GGO61221.1"/>
    <property type="molecule type" value="Genomic_DNA"/>
</dbReference>
<feature type="transmembrane region" description="Helical" evidence="1">
    <location>
        <begin position="73"/>
        <end position="95"/>
    </location>
</feature>
<evidence type="ECO:0000256" key="1">
    <source>
        <dbReference type="SAM" id="Phobius"/>
    </source>
</evidence>
<evidence type="ECO:0000313" key="2">
    <source>
        <dbReference type="EMBL" id="GGO61221.1"/>
    </source>
</evidence>
<sequence>MNILDTLIWLVNFPATHAYEMVFLGAFSSFGLIGLALRKGPRRSRLAELRAERGQAPTDVPAAARIAAALQSWFFRLLSLVVLSGLAIAIASLVFGPITRAYIHNNGEQALATQTDGLSNAVQFVAEDGETYTLSLPFFSPPTYPDRDAFISSGGQLVVRYLPGHPQAYVVDTSESVDSWGEPIGE</sequence>
<keyword evidence="1" id="KW-0812">Transmembrane</keyword>
<evidence type="ECO:0000313" key="3">
    <source>
        <dbReference type="Proteomes" id="UP000638043"/>
    </source>
</evidence>
<dbReference type="RefSeq" id="WP_188700152.1">
    <property type="nucleotide sequence ID" value="NZ_BMMQ01000002.1"/>
</dbReference>
<accession>A0ABQ2MXV5</accession>
<reference evidence="3" key="1">
    <citation type="journal article" date="2019" name="Int. J. Syst. Evol. Microbiol.">
        <title>The Global Catalogue of Microorganisms (GCM) 10K type strain sequencing project: providing services to taxonomists for standard genome sequencing and annotation.</title>
        <authorList>
            <consortium name="The Broad Institute Genomics Platform"/>
            <consortium name="The Broad Institute Genome Sequencing Center for Infectious Disease"/>
            <person name="Wu L."/>
            <person name="Ma J."/>
        </authorList>
    </citation>
    <scope>NUCLEOTIDE SEQUENCE [LARGE SCALE GENOMIC DNA]</scope>
    <source>
        <strain evidence="3">CGMCC 4.7181</strain>
    </source>
</reference>
<keyword evidence="1" id="KW-0472">Membrane</keyword>